<feature type="domain" description="Copper amine oxidase-like N-terminal" evidence="3">
    <location>
        <begin position="279"/>
        <end position="376"/>
    </location>
</feature>
<dbReference type="PANTHER" id="PTHR46652">
    <property type="entry name" value="LEUCINE-RICH REPEAT AND IQ DOMAIN-CONTAINING PROTEIN 1-RELATED"/>
    <property type="match status" value="1"/>
</dbReference>
<proteinExistence type="predicted"/>
<dbReference type="InterPro" id="IPR036582">
    <property type="entry name" value="Mao_N_sf"/>
</dbReference>
<organism evidence="4 5">
    <name type="scientific">Paenibacillus athensensis</name>
    <dbReference type="NCBI Taxonomy" id="1967502"/>
    <lineage>
        <taxon>Bacteria</taxon>
        <taxon>Bacillati</taxon>
        <taxon>Bacillota</taxon>
        <taxon>Bacilli</taxon>
        <taxon>Bacillales</taxon>
        <taxon>Paenibacillaceae</taxon>
        <taxon>Paenibacillus</taxon>
    </lineage>
</organism>
<dbReference type="OrthoDB" id="2680104at2"/>
<dbReference type="SUPFAM" id="SSF52058">
    <property type="entry name" value="L domain-like"/>
    <property type="match status" value="1"/>
</dbReference>
<evidence type="ECO:0000256" key="1">
    <source>
        <dbReference type="ARBA" id="ARBA00022614"/>
    </source>
</evidence>
<dbReference type="InterPro" id="IPR050836">
    <property type="entry name" value="SDS22/Internalin_LRR"/>
</dbReference>
<dbReference type="Proteomes" id="UP000298246">
    <property type="component" value="Unassembled WGS sequence"/>
</dbReference>
<evidence type="ECO:0000259" key="3">
    <source>
        <dbReference type="Pfam" id="PF07833"/>
    </source>
</evidence>
<keyword evidence="2" id="KW-0677">Repeat</keyword>
<comment type="caution">
    <text evidence="4">The sequence shown here is derived from an EMBL/GenBank/DDBJ whole genome shotgun (WGS) entry which is preliminary data.</text>
</comment>
<evidence type="ECO:0000256" key="2">
    <source>
        <dbReference type="ARBA" id="ARBA00022737"/>
    </source>
</evidence>
<dbReference type="PANTHER" id="PTHR46652:SF3">
    <property type="entry name" value="LEUCINE-RICH REPEAT-CONTAINING PROTEIN 9"/>
    <property type="match status" value="1"/>
</dbReference>
<name>A0A4Y8Q178_9BACL</name>
<dbReference type="AlphaFoldDB" id="A0A4Y8Q178"/>
<sequence length="384" mass="41927">MTQHRNDTKQVVSQTGKRAAAWLLGLILLLALFIPAAQAESKLIADPALEKVVRSSIHKSSGELTPDDLLKLKEIYAFQNEGITSLKGLEYAKNLTMLIVSGQPLDSLAEIAELTKINFIDISNTQVADLSPLKNLTQLRHLSASHANISDLRPLAGLTRMNELFLANNQIEDVTPLASMRFVWLELSGNRINDLSPLWLNGDSLGYVYVSDNSIADLLPVLTSNHLNTVYADGNPLDEYSLVALRSLQEQGVEVKFDDQPAPGISVEIDGEWLAIDGQVPLLIDGNTFVPLRSIFEALGAKVDWNQADRSVMAVKGSSQIKLQIGSRKASVNGTEVKLEVEPQLVGDYTMVPVRFVSEALGAEVKWDGVTRTVSIRTTGTTTN</sequence>
<dbReference type="RefSeq" id="WP_134753556.1">
    <property type="nucleotide sequence ID" value="NZ_MYFO02000013.1"/>
</dbReference>
<keyword evidence="1" id="KW-0433">Leucine-rich repeat</keyword>
<keyword evidence="5" id="KW-1185">Reference proteome</keyword>
<dbReference type="Pfam" id="PF07833">
    <property type="entry name" value="Cu_amine_oxidN1"/>
    <property type="match status" value="1"/>
</dbReference>
<reference evidence="4 5" key="1">
    <citation type="submission" date="2017-03" db="EMBL/GenBank/DDBJ databases">
        <title>Isolation of Levoglucosan Utilizing Bacteria.</title>
        <authorList>
            <person name="Arya A.S."/>
        </authorList>
    </citation>
    <scope>NUCLEOTIDE SEQUENCE [LARGE SCALE GENOMIC DNA]</scope>
    <source>
        <strain evidence="4 5">MEC069</strain>
    </source>
</reference>
<dbReference type="Pfam" id="PF12799">
    <property type="entry name" value="LRR_4"/>
    <property type="match status" value="1"/>
</dbReference>
<dbReference type="InterPro" id="IPR032675">
    <property type="entry name" value="LRR_dom_sf"/>
</dbReference>
<protein>
    <recommendedName>
        <fullName evidence="3">Copper amine oxidase-like N-terminal domain-containing protein</fullName>
    </recommendedName>
</protein>
<dbReference type="InterPro" id="IPR012854">
    <property type="entry name" value="Cu_amine_oxidase-like_N"/>
</dbReference>
<dbReference type="Gene3D" id="3.80.10.10">
    <property type="entry name" value="Ribonuclease Inhibitor"/>
    <property type="match status" value="1"/>
</dbReference>
<dbReference type="Gene3D" id="3.30.457.10">
    <property type="entry name" value="Copper amine oxidase-like, N-terminal domain"/>
    <property type="match status" value="1"/>
</dbReference>
<gene>
    <name evidence="4" type="ORF">B5M42_13215</name>
</gene>
<accession>A0A4Y8Q178</accession>
<dbReference type="InterPro" id="IPR025875">
    <property type="entry name" value="Leu-rich_rpt_4"/>
</dbReference>
<evidence type="ECO:0000313" key="5">
    <source>
        <dbReference type="Proteomes" id="UP000298246"/>
    </source>
</evidence>
<evidence type="ECO:0000313" key="4">
    <source>
        <dbReference type="EMBL" id="TFE87112.1"/>
    </source>
</evidence>
<dbReference type="InterPro" id="IPR001611">
    <property type="entry name" value="Leu-rich_rpt"/>
</dbReference>
<dbReference type="PROSITE" id="PS51450">
    <property type="entry name" value="LRR"/>
    <property type="match status" value="1"/>
</dbReference>
<dbReference type="SUPFAM" id="SSF55383">
    <property type="entry name" value="Copper amine oxidase, domain N"/>
    <property type="match status" value="1"/>
</dbReference>
<dbReference type="EMBL" id="MYFO01000015">
    <property type="protein sequence ID" value="TFE87112.1"/>
    <property type="molecule type" value="Genomic_DNA"/>
</dbReference>